<dbReference type="EMBL" id="CAFBMB010000041">
    <property type="protein sequence ID" value="CAB4896588.1"/>
    <property type="molecule type" value="Genomic_DNA"/>
</dbReference>
<keyword evidence="3" id="KW-1133">Transmembrane helix</keyword>
<dbReference type="GO" id="GO:0005886">
    <property type="term" value="C:plasma membrane"/>
    <property type="evidence" value="ECO:0007669"/>
    <property type="project" value="TreeGrafter"/>
</dbReference>
<dbReference type="Pfam" id="PF01553">
    <property type="entry name" value="Acyltransferase"/>
    <property type="match status" value="1"/>
</dbReference>
<dbReference type="PANTHER" id="PTHR10434">
    <property type="entry name" value="1-ACYL-SN-GLYCEROL-3-PHOSPHATE ACYLTRANSFERASE"/>
    <property type="match status" value="1"/>
</dbReference>
<reference evidence="5" key="1">
    <citation type="submission" date="2020-05" db="EMBL/GenBank/DDBJ databases">
        <authorList>
            <person name="Chiriac C."/>
            <person name="Salcher M."/>
            <person name="Ghai R."/>
            <person name="Kavagutti S V."/>
        </authorList>
    </citation>
    <scope>NUCLEOTIDE SEQUENCE</scope>
</reference>
<dbReference type="GO" id="GO:0003841">
    <property type="term" value="F:1-acylglycerol-3-phosphate O-acyltransferase activity"/>
    <property type="evidence" value="ECO:0007669"/>
    <property type="project" value="TreeGrafter"/>
</dbReference>
<accession>A0A6J7FRK8</accession>
<keyword evidence="1" id="KW-0808">Transferase</keyword>
<protein>
    <submittedName>
        <fullName evidence="5">Unannotated protein</fullName>
    </submittedName>
</protein>
<dbReference type="SUPFAM" id="SSF69593">
    <property type="entry name" value="Glycerol-3-phosphate (1)-acyltransferase"/>
    <property type="match status" value="1"/>
</dbReference>
<gene>
    <name evidence="5" type="ORF">UFOPK3516_00718</name>
</gene>
<sequence>MAISERAKPSIFWIYVPLVLPLMTWLVKYRFYNKTKIPLLGPLIISPNHCSHIDPVVMGVAVWHMGRNPRFMAKASILRVPVLGWFLKLSGQIPVERGGSMRSQASLKAARALAEKGQSVIIYPEGSLTRDPDNWPMRGKSGAVRLALEMGIPIVPIAHWGTQAVMGRYSKKISFWPRKIVDVKVGDPLDLSAYIGKPLNSTTLTAATNDLMNAITALLEDLRGEKAPTTRWDPAVHNQTETGKF</sequence>
<dbReference type="PANTHER" id="PTHR10434:SF55">
    <property type="entry name" value="POSSIBLE ACYLTRANSFERASE"/>
    <property type="match status" value="1"/>
</dbReference>
<evidence type="ECO:0000256" key="3">
    <source>
        <dbReference type="SAM" id="Phobius"/>
    </source>
</evidence>
<keyword evidence="3" id="KW-0472">Membrane</keyword>
<name>A0A6J7FRK8_9ZZZZ</name>
<feature type="domain" description="Phospholipid/glycerol acyltransferase" evidence="4">
    <location>
        <begin position="43"/>
        <end position="162"/>
    </location>
</feature>
<evidence type="ECO:0000256" key="1">
    <source>
        <dbReference type="ARBA" id="ARBA00022679"/>
    </source>
</evidence>
<keyword evidence="2" id="KW-0012">Acyltransferase</keyword>
<dbReference type="AlphaFoldDB" id="A0A6J7FRK8"/>
<evidence type="ECO:0000256" key="2">
    <source>
        <dbReference type="ARBA" id="ARBA00023315"/>
    </source>
</evidence>
<evidence type="ECO:0000259" key="4">
    <source>
        <dbReference type="SMART" id="SM00563"/>
    </source>
</evidence>
<dbReference type="GO" id="GO:0006654">
    <property type="term" value="P:phosphatidic acid biosynthetic process"/>
    <property type="evidence" value="ECO:0007669"/>
    <property type="project" value="TreeGrafter"/>
</dbReference>
<dbReference type="CDD" id="cd07989">
    <property type="entry name" value="LPLAT_AGPAT-like"/>
    <property type="match status" value="1"/>
</dbReference>
<keyword evidence="3" id="KW-0812">Transmembrane</keyword>
<dbReference type="SMART" id="SM00563">
    <property type="entry name" value="PlsC"/>
    <property type="match status" value="1"/>
</dbReference>
<dbReference type="InterPro" id="IPR002123">
    <property type="entry name" value="Plipid/glycerol_acylTrfase"/>
</dbReference>
<evidence type="ECO:0000313" key="5">
    <source>
        <dbReference type="EMBL" id="CAB4896588.1"/>
    </source>
</evidence>
<proteinExistence type="predicted"/>
<feature type="transmembrane region" description="Helical" evidence="3">
    <location>
        <begin position="12"/>
        <end position="31"/>
    </location>
</feature>
<organism evidence="5">
    <name type="scientific">freshwater metagenome</name>
    <dbReference type="NCBI Taxonomy" id="449393"/>
    <lineage>
        <taxon>unclassified sequences</taxon>
        <taxon>metagenomes</taxon>
        <taxon>ecological metagenomes</taxon>
    </lineage>
</organism>